<dbReference type="EMBL" id="SJOP01000033">
    <property type="protein sequence ID" value="TCB97387.1"/>
    <property type="molecule type" value="Genomic_DNA"/>
</dbReference>
<protein>
    <submittedName>
        <fullName evidence="1">Uncharacterized protein</fullName>
    </submittedName>
</protein>
<sequence>MPEGLLIDLKDGGPRMEITAGLRCPSFSMVIPEQFDVNQYQIPNYVAGSQVVLLPRNTVYMTYRGTNLIPTIGMLSGYSVSGNVITLNTWWSDNWNRAKSFNSAVWQILPASQGQGLLIQDSTDFLSITDATMVGSCVWRGTVTFTGSWATPDTGVSRDQYLVFAKWSADGVTVEFDGANVTAYQERNGDDVAATVTLQVAIFASGIIPTPGTGFNIFKNGTCVFSTTRRPFVYRNASFVPSWNWTDIGDSMIMLGRYGYDSRTSGGWDYLKWAGIVRSGNAVRCGRGRTSTTWTDRYSVVGQRLTSVSIPCIPSMY</sequence>
<name>A0A4R0GKL3_9ENTR</name>
<gene>
    <name evidence="1" type="ORF">E0L21_23260</name>
</gene>
<reference evidence="1 2" key="1">
    <citation type="submission" date="2019-02" db="EMBL/GenBank/DDBJ databases">
        <title>The draft genome of Kosakonia quasisacchari strain WCHKQ120001.</title>
        <authorList>
            <person name="Wang C."/>
            <person name="Feng Y."/>
            <person name="Zong Z."/>
        </authorList>
    </citation>
    <scope>NUCLEOTIDE SEQUENCE [LARGE SCALE GENOMIC DNA]</scope>
    <source>
        <strain evidence="1 2">WCHKQ120001</strain>
    </source>
</reference>
<proteinExistence type="predicted"/>
<dbReference type="Pfam" id="PF20051">
    <property type="entry name" value="DUF6453"/>
    <property type="match status" value="1"/>
</dbReference>
<keyword evidence="2" id="KW-1185">Reference proteome</keyword>
<dbReference type="Proteomes" id="UP000291793">
    <property type="component" value="Unassembled WGS sequence"/>
</dbReference>
<evidence type="ECO:0000313" key="1">
    <source>
        <dbReference type="EMBL" id="TCB97387.1"/>
    </source>
</evidence>
<dbReference type="InterPro" id="IPR045604">
    <property type="entry name" value="DUF6453"/>
</dbReference>
<organism evidence="1 2">
    <name type="scientific">Kosakonia quasisacchari</name>
    <dbReference type="NCBI Taxonomy" id="2529380"/>
    <lineage>
        <taxon>Bacteria</taxon>
        <taxon>Pseudomonadati</taxon>
        <taxon>Pseudomonadota</taxon>
        <taxon>Gammaproteobacteria</taxon>
        <taxon>Enterobacterales</taxon>
        <taxon>Enterobacteriaceae</taxon>
        <taxon>Kosakonia</taxon>
    </lineage>
</organism>
<evidence type="ECO:0000313" key="2">
    <source>
        <dbReference type="Proteomes" id="UP000291793"/>
    </source>
</evidence>
<dbReference type="OrthoDB" id="6609466at2"/>
<comment type="caution">
    <text evidence="1">The sequence shown here is derived from an EMBL/GenBank/DDBJ whole genome shotgun (WGS) entry which is preliminary data.</text>
</comment>
<dbReference type="RefSeq" id="WP_131413631.1">
    <property type="nucleotide sequence ID" value="NZ_SJOP01000033.1"/>
</dbReference>
<dbReference type="AlphaFoldDB" id="A0A4R0GKL3"/>
<accession>A0A4R0GKL3</accession>